<organism evidence="3 4">
    <name type="scientific">Chrysochromulina tobinii</name>
    <dbReference type="NCBI Taxonomy" id="1460289"/>
    <lineage>
        <taxon>Eukaryota</taxon>
        <taxon>Haptista</taxon>
        <taxon>Haptophyta</taxon>
        <taxon>Prymnesiophyceae</taxon>
        <taxon>Prymnesiales</taxon>
        <taxon>Chrysochromulinaceae</taxon>
        <taxon>Chrysochromulina</taxon>
    </lineage>
</organism>
<evidence type="ECO:0000313" key="3">
    <source>
        <dbReference type="EMBL" id="KOO34596.1"/>
    </source>
</evidence>
<dbReference type="InterPro" id="IPR036770">
    <property type="entry name" value="Ankyrin_rpt-contain_sf"/>
</dbReference>
<name>A0A0M0K6U5_9EUKA</name>
<dbReference type="EMBL" id="JWZX01001164">
    <property type="protein sequence ID" value="KOO34596.1"/>
    <property type="molecule type" value="Genomic_DNA"/>
</dbReference>
<keyword evidence="1" id="KW-0040">ANK repeat</keyword>
<dbReference type="PROSITE" id="PS50297">
    <property type="entry name" value="ANK_REP_REGION"/>
    <property type="match status" value="1"/>
</dbReference>
<sequence length="264" mass="29557">MEPPRHPLDAGSRFGPAPTPEKVMHNNLTGDSVTKARQEHRRLSAKSSQKWMDAAERAEMMRIKQLLEDGQDINQVCQPSGSSALYVASRTNNLRLAEMLLEAGAEPGVLTDDLVSPCWIAISRGFDEMVKLLLEPRWNANLVEQIKSETTESLMQLENCGVQQTHYNLAVTRRYWKCVYHIESAIGVLPSATRIPAVLFEPPSGWAMGLTPAEPGQRPDMPMQFFYWEAFTKNGCREKPPPGSKKLVYKGQGIFEQESVVGED</sequence>
<proteinExistence type="predicted"/>
<protein>
    <submittedName>
        <fullName evidence="3">Ankyrin unc44</fullName>
    </submittedName>
</protein>
<comment type="caution">
    <text evidence="3">The sequence shown here is derived from an EMBL/GenBank/DDBJ whole genome shotgun (WGS) entry which is preliminary data.</text>
</comment>
<evidence type="ECO:0000256" key="1">
    <source>
        <dbReference type="PROSITE-ProRule" id="PRU00023"/>
    </source>
</evidence>
<gene>
    <name evidence="3" type="ORF">Ctob_014771</name>
</gene>
<dbReference type="PROSITE" id="PS50088">
    <property type="entry name" value="ANK_REPEAT"/>
    <property type="match status" value="1"/>
</dbReference>
<evidence type="ECO:0000256" key="2">
    <source>
        <dbReference type="SAM" id="MobiDB-lite"/>
    </source>
</evidence>
<dbReference type="Proteomes" id="UP000037460">
    <property type="component" value="Unassembled WGS sequence"/>
</dbReference>
<evidence type="ECO:0000313" key="4">
    <source>
        <dbReference type="Proteomes" id="UP000037460"/>
    </source>
</evidence>
<accession>A0A0M0K6U5</accession>
<feature type="repeat" description="ANK" evidence="1">
    <location>
        <begin position="80"/>
        <end position="112"/>
    </location>
</feature>
<dbReference type="AlphaFoldDB" id="A0A0M0K6U5"/>
<dbReference type="OrthoDB" id="4772757at2759"/>
<dbReference type="Gene3D" id="1.25.40.20">
    <property type="entry name" value="Ankyrin repeat-containing domain"/>
    <property type="match status" value="1"/>
</dbReference>
<feature type="region of interest" description="Disordered" evidence="2">
    <location>
        <begin position="1"/>
        <end position="27"/>
    </location>
</feature>
<dbReference type="SUPFAM" id="SSF48403">
    <property type="entry name" value="Ankyrin repeat"/>
    <property type="match status" value="1"/>
</dbReference>
<dbReference type="Pfam" id="PF12796">
    <property type="entry name" value="Ank_2"/>
    <property type="match status" value="1"/>
</dbReference>
<dbReference type="SMART" id="SM00248">
    <property type="entry name" value="ANK"/>
    <property type="match status" value="2"/>
</dbReference>
<dbReference type="InterPro" id="IPR002110">
    <property type="entry name" value="Ankyrin_rpt"/>
</dbReference>
<reference evidence="4" key="1">
    <citation type="journal article" date="2015" name="PLoS Genet.">
        <title>Genome Sequence and Transcriptome Analyses of Chrysochromulina tobin: Metabolic Tools for Enhanced Algal Fitness in the Prominent Order Prymnesiales (Haptophyceae).</title>
        <authorList>
            <person name="Hovde B.T."/>
            <person name="Deodato C.R."/>
            <person name="Hunsperger H.M."/>
            <person name="Ryken S.A."/>
            <person name="Yost W."/>
            <person name="Jha R.K."/>
            <person name="Patterson J."/>
            <person name="Monnat R.J. Jr."/>
            <person name="Barlow S.B."/>
            <person name="Starkenburg S.R."/>
            <person name="Cattolico R.A."/>
        </authorList>
    </citation>
    <scope>NUCLEOTIDE SEQUENCE</scope>
    <source>
        <strain evidence="4">CCMP291</strain>
    </source>
</reference>
<keyword evidence="4" id="KW-1185">Reference proteome</keyword>